<dbReference type="RefSeq" id="WP_345010377.1">
    <property type="nucleotide sequence ID" value="NZ_BAABFC010000006.1"/>
</dbReference>
<sequence length="399" mass="44234">MLSRFSALDGLLRHTQPLWQVQPFHHLRLPWWQTHPALCEALAALALPDLQALEQDEAARAALLWPLVPEASELAALCHLPRLPSTLPPPAPAHVPGRKWSQIWAFAQQLGLAAGRGPGHLLEWCAGKGHLGRLLARQGHSVVSLEWDAELCLAARQLSTGLPQQAVQQDVMAAEATGWLAGARQAVALHACGDLHRHLIRQGAAQQVASLSLAPCCYHKHAHEHYQPLSQAAQASGLPLNRRLLQLPLQETVTAGARVRRLRWQELSWRLTFDALQRDLRGENSYLPLPSIAKGLLVGDLTAFIDWAAQTKGLILPAPLDLAPYQQQAQERLAQVLRMELVLGLFRRPVELWLVLDYALYLEEQGYVVSLGEFCERPLTPRNLLLQAHRRADSEAGGR</sequence>
<evidence type="ECO:0000313" key="3">
    <source>
        <dbReference type="Proteomes" id="UP001501321"/>
    </source>
</evidence>
<evidence type="ECO:0000259" key="1">
    <source>
        <dbReference type="Pfam" id="PF13679"/>
    </source>
</evidence>
<proteinExistence type="predicted"/>
<keyword evidence="2" id="KW-0808">Transferase</keyword>
<evidence type="ECO:0000313" key="2">
    <source>
        <dbReference type="EMBL" id="GAA4495345.1"/>
    </source>
</evidence>
<dbReference type="GO" id="GO:0032259">
    <property type="term" value="P:methylation"/>
    <property type="evidence" value="ECO:0007669"/>
    <property type="project" value="UniProtKB-KW"/>
</dbReference>
<dbReference type="PANTHER" id="PTHR13369:SF0">
    <property type="entry name" value="GLUTATHIONE S-TRANSFERASE C-TERMINAL DOMAIN-CONTAINING PROTEIN"/>
    <property type="match status" value="1"/>
</dbReference>
<reference evidence="3" key="1">
    <citation type="journal article" date="2019" name="Int. J. Syst. Evol. Microbiol.">
        <title>The Global Catalogue of Microorganisms (GCM) 10K type strain sequencing project: providing services to taxonomists for standard genome sequencing and annotation.</title>
        <authorList>
            <consortium name="The Broad Institute Genomics Platform"/>
            <consortium name="The Broad Institute Genome Sequencing Center for Infectious Disease"/>
            <person name="Wu L."/>
            <person name="Ma J."/>
        </authorList>
    </citation>
    <scope>NUCLEOTIDE SEQUENCE [LARGE SCALE GENOMIC DNA]</scope>
    <source>
        <strain evidence="3">JCM 32226</strain>
    </source>
</reference>
<dbReference type="EMBL" id="BAABFC010000006">
    <property type="protein sequence ID" value="GAA4495345.1"/>
    <property type="molecule type" value="Genomic_DNA"/>
</dbReference>
<protein>
    <submittedName>
        <fullName evidence="2">Methyltransferase</fullName>
    </submittedName>
</protein>
<organism evidence="2 3">
    <name type="scientific">Pseudaeromonas paramecii</name>
    <dbReference type="NCBI Taxonomy" id="2138166"/>
    <lineage>
        <taxon>Bacteria</taxon>
        <taxon>Pseudomonadati</taxon>
        <taxon>Pseudomonadota</taxon>
        <taxon>Gammaproteobacteria</taxon>
        <taxon>Aeromonadales</taxon>
        <taxon>Aeromonadaceae</taxon>
        <taxon>Pseudaeromonas</taxon>
    </lineage>
</organism>
<comment type="caution">
    <text evidence="2">The sequence shown here is derived from an EMBL/GenBank/DDBJ whole genome shotgun (WGS) entry which is preliminary data.</text>
</comment>
<name>A0ABP8Q0T6_9GAMM</name>
<feature type="domain" description="Methyltransferase" evidence="1">
    <location>
        <begin position="99"/>
        <end position="220"/>
    </location>
</feature>
<dbReference type="InterPro" id="IPR025714">
    <property type="entry name" value="Methyltranfer_dom"/>
</dbReference>
<dbReference type="SUPFAM" id="SSF53335">
    <property type="entry name" value="S-adenosyl-L-methionine-dependent methyltransferases"/>
    <property type="match status" value="1"/>
</dbReference>
<dbReference type="Proteomes" id="UP001501321">
    <property type="component" value="Unassembled WGS sequence"/>
</dbReference>
<dbReference type="GO" id="GO:0008168">
    <property type="term" value="F:methyltransferase activity"/>
    <property type="evidence" value="ECO:0007669"/>
    <property type="project" value="UniProtKB-KW"/>
</dbReference>
<accession>A0ABP8Q0T6</accession>
<dbReference type="Gene3D" id="3.40.50.150">
    <property type="entry name" value="Vaccinia Virus protein VP39"/>
    <property type="match status" value="1"/>
</dbReference>
<keyword evidence="2" id="KW-0489">Methyltransferase</keyword>
<dbReference type="InterPro" id="IPR029063">
    <property type="entry name" value="SAM-dependent_MTases_sf"/>
</dbReference>
<keyword evidence="3" id="KW-1185">Reference proteome</keyword>
<gene>
    <name evidence="2" type="ORF">GCM10023095_08340</name>
</gene>
<dbReference type="PANTHER" id="PTHR13369">
    <property type="match status" value="1"/>
</dbReference>
<dbReference type="Pfam" id="PF13679">
    <property type="entry name" value="Methyltransf_32"/>
    <property type="match status" value="1"/>
</dbReference>